<dbReference type="Pfam" id="PF03630">
    <property type="entry name" value="Fumble"/>
    <property type="match status" value="1"/>
</dbReference>
<dbReference type="InterPro" id="IPR004567">
    <property type="entry name" value="Type_II_PanK"/>
</dbReference>
<proteinExistence type="predicted"/>
<dbReference type="Gene3D" id="3.30.420.510">
    <property type="match status" value="1"/>
</dbReference>
<name>A0AAD8PDS5_BABGI</name>
<evidence type="ECO:0000256" key="2">
    <source>
        <dbReference type="ARBA" id="ARBA00022840"/>
    </source>
</evidence>
<dbReference type="InterPro" id="IPR043129">
    <property type="entry name" value="ATPase_NBD"/>
</dbReference>
<evidence type="ECO:0000256" key="1">
    <source>
        <dbReference type="ARBA" id="ARBA00022741"/>
    </source>
</evidence>
<dbReference type="GO" id="GO:0004594">
    <property type="term" value="F:pantothenate kinase activity"/>
    <property type="evidence" value="ECO:0007669"/>
    <property type="project" value="TreeGrafter"/>
</dbReference>
<keyword evidence="1" id="KW-0547">Nucleotide-binding</keyword>
<dbReference type="GO" id="GO:0005524">
    <property type="term" value="F:ATP binding"/>
    <property type="evidence" value="ECO:0007669"/>
    <property type="project" value="UniProtKB-KW"/>
</dbReference>
<keyword evidence="5" id="KW-1185">Reference proteome</keyword>
<dbReference type="GO" id="GO:0005829">
    <property type="term" value="C:cytosol"/>
    <property type="evidence" value="ECO:0007669"/>
    <property type="project" value="TreeGrafter"/>
</dbReference>
<keyword evidence="4" id="KW-0808">Transferase</keyword>
<dbReference type="GO" id="GO:0005634">
    <property type="term" value="C:nucleus"/>
    <property type="evidence" value="ECO:0007669"/>
    <property type="project" value="TreeGrafter"/>
</dbReference>
<dbReference type="Gene3D" id="3.30.420.40">
    <property type="match status" value="1"/>
</dbReference>
<comment type="caution">
    <text evidence="4">The sequence shown here is derived from an EMBL/GenBank/DDBJ whole genome shotgun (WGS) entry which is preliminary data.</text>
</comment>
<evidence type="ECO:0000313" key="5">
    <source>
        <dbReference type="Proteomes" id="UP001230268"/>
    </source>
</evidence>
<evidence type="ECO:0000313" key="4">
    <source>
        <dbReference type="EMBL" id="KAK1442561.1"/>
    </source>
</evidence>
<dbReference type="Proteomes" id="UP001230268">
    <property type="component" value="Unassembled WGS sequence"/>
</dbReference>
<dbReference type="GO" id="GO:0015937">
    <property type="term" value="P:coenzyme A biosynthetic process"/>
    <property type="evidence" value="ECO:0007669"/>
    <property type="project" value="UniProtKB-KW"/>
</dbReference>
<dbReference type="AlphaFoldDB" id="A0AAD8PDS5"/>
<dbReference type="EMBL" id="JAVEPI010000003">
    <property type="protein sequence ID" value="KAK1442561.1"/>
    <property type="molecule type" value="Genomic_DNA"/>
</dbReference>
<dbReference type="PANTHER" id="PTHR12280">
    <property type="entry name" value="PANTOTHENATE KINASE"/>
    <property type="match status" value="1"/>
</dbReference>
<dbReference type="PANTHER" id="PTHR12280:SF20">
    <property type="entry name" value="4'-PHOSPHOPANTETHEINE PHOSPHATASE"/>
    <property type="match status" value="1"/>
</dbReference>
<dbReference type="SUPFAM" id="SSF53067">
    <property type="entry name" value="Actin-like ATPase domain"/>
    <property type="match status" value="2"/>
</dbReference>
<keyword evidence="3" id="KW-0173">Coenzyme A biosynthesis</keyword>
<keyword evidence="2" id="KW-0067">ATP-binding</keyword>
<protein>
    <submittedName>
        <fullName evidence="4">Pantothenate kinase like protein</fullName>
    </submittedName>
</protein>
<sequence>MVDVILEAINLGLLGLLSKLERPPQDVLYQKTLEDSILQLVRHVDSLSEQIDQHTETLTGLLVPSADSTRSTKGNVPRDFSFLSEKVLQQLKECINVAEKLNKCMTYGAKRGNECSGGGKDRESYGFCSRAATPGVENTAADCRATPVKVAMDIGGTLIKVAYISDRNGHKDADILYLFYQSMYNLVRSMENRLSVDVLTKCELGTRLMKEVPNSIALNDSCMLNLKVFPVEKLDDVFNFLEENNLAAKGTVINATGGGIYKYEAVFKERFPQCEVRKLPEMQCLVAGIMGIHYFENAFLKYILDPLHTEIVTEEISYPYLIVNIGSGVFMTKVSSKDAFEWVTGTSLGGGTTYGLSSVLLGVNNFSDIAKLYQNGHNCMDTFDISSPAGGPPPYGMDTSFGALDMNTYFHTNAGVPPLQFSRENQARSIADMISYNLGIIAFLVAKMHGIKRILFTGSYSLSYRMAMDSAASAVKYMAKLHNEESMELLVPFFASHIGAFGCLLSH</sequence>
<accession>A0AAD8PDS5</accession>
<organism evidence="4 5">
    <name type="scientific">Babesia gibsoni</name>
    <dbReference type="NCBI Taxonomy" id="33632"/>
    <lineage>
        <taxon>Eukaryota</taxon>
        <taxon>Sar</taxon>
        <taxon>Alveolata</taxon>
        <taxon>Apicomplexa</taxon>
        <taxon>Aconoidasida</taxon>
        <taxon>Piroplasmida</taxon>
        <taxon>Babesiidae</taxon>
        <taxon>Babesia</taxon>
    </lineage>
</organism>
<evidence type="ECO:0000256" key="3">
    <source>
        <dbReference type="ARBA" id="ARBA00022993"/>
    </source>
</evidence>
<gene>
    <name evidence="4" type="ORF">BgAZ_300790</name>
</gene>
<reference evidence="4" key="1">
    <citation type="submission" date="2023-08" db="EMBL/GenBank/DDBJ databases">
        <title>Draft sequence of the Babesia gibsoni genome.</title>
        <authorList>
            <person name="Yamagishi J.Y."/>
            <person name="Xuan X.X."/>
        </authorList>
    </citation>
    <scope>NUCLEOTIDE SEQUENCE</scope>
    <source>
        <strain evidence="4">Azabu</strain>
    </source>
</reference>
<keyword evidence="4" id="KW-0418">Kinase</keyword>